<feature type="domain" description="Myb-like" evidence="5">
    <location>
        <begin position="1"/>
        <end position="50"/>
    </location>
</feature>
<evidence type="ECO:0000256" key="2">
    <source>
        <dbReference type="ARBA" id="ARBA00023125"/>
    </source>
</evidence>
<evidence type="ECO:0000256" key="4">
    <source>
        <dbReference type="ARBA" id="ARBA00023242"/>
    </source>
</evidence>
<dbReference type="SUPFAM" id="SSF46689">
    <property type="entry name" value="Homeodomain-like"/>
    <property type="match status" value="1"/>
</dbReference>
<accession>A0A329SZ13</accession>
<dbReference type="VEuPathDB" id="FungiDB:PC110_g2680"/>
<dbReference type="EMBL" id="RCMK01000031">
    <property type="protein sequence ID" value="KAG2952979.1"/>
    <property type="molecule type" value="Genomic_DNA"/>
</dbReference>
<dbReference type="STRING" id="29920.A0A329SZ13"/>
<dbReference type="Proteomes" id="UP000760860">
    <property type="component" value="Unassembled WGS sequence"/>
</dbReference>
<dbReference type="InterPro" id="IPR017884">
    <property type="entry name" value="SANT_dom"/>
</dbReference>
<evidence type="ECO:0000313" key="9">
    <source>
        <dbReference type="EMBL" id="KAG2942179.1"/>
    </source>
</evidence>
<dbReference type="EMBL" id="RCML01000020">
    <property type="protein sequence ID" value="KAG2997963.1"/>
    <property type="molecule type" value="Genomic_DNA"/>
</dbReference>
<dbReference type="Proteomes" id="UP000736787">
    <property type="component" value="Unassembled WGS sequence"/>
</dbReference>
<dbReference type="Proteomes" id="UP000697107">
    <property type="component" value="Unassembled WGS sequence"/>
</dbReference>
<dbReference type="GO" id="GO:0003677">
    <property type="term" value="F:DNA binding"/>
    <property type="evidence" value="ECO:0007669"/>
    <property type="project" value="UniProtKB-KW"/>
</dbReference>
<keyword evidence="14" id="KW-1185">Reference proteome</keyword>
<dbReference type="EMBL" id="RCMG01000029">
    <property type="protein sequence ID" value="KAG2867183.1"/>
    <property type="molecule type" value="Genomic_DNA"/>
</dbReference>
<dbReference type="OrthoDB" id="125597at2759"/>
<dbReference type="AlphaFoldDB" id="A0A329SZ13"/>
<evidence type="ECO:0000313" key="8">
    <source>
        <dbReference type="EMBL" id="KAG2867183.1"/>
    </source>
</evidence>
<evidence type="ECO:0000259" key="6">
    <source>
        <dbReference type="PROSITE" id="PS51293"/>
    </source>
</evidence>
<keyword evidence="1" id="KW-0805">Transcription regulation</keyword>
<evidence type="ECO:0000256" key="1">
    <source>
        <dbReference type="ARBA" id="ARBA00023015"/>
    </source>
</evidence>
<dbReference type="NCBIfam" id="TIGR01557">
    <property type="entry name" value="myb_SHAQKYF"/>
    <property type="match status" value="1"/>
</dbReference>
<dbReference type="Proteomes" id="UP000774804">
    <property type="component" value="Unassembled WGS sequence"/>
</dbReference>
<dbReference type="EMBL" id="RCMI01000020">
    <property type="protein sequence ID" value="KAG2942179.1"/>
    <property type="molecule type" value="Genomic_DNA"/>
</dbReference>
<keyword evidence="2" id="KW-0238">DNA-binding</keyword>
<keyword evidence="4" id="KW-0539">Nucleus</keyword>
<protein>
    <submittedName>
        <fullName evidence="13">Uncharacterized protein</fullName>
    </submittedName>
</protein>
<dbReference type="CDD" id="cd00167">
    <property type="entry name" value="SANT"/>
    <property type="match status" value="1"/>
</dbReference>
<dbReference type="PROSITE" id="PS51294">
    <property type="entry name" value="HTH_MYB"/>
    <property type="match status" value="1"/>
</dbReference>
<dbReference type="Gene3D" id="1.10.10.60">
    <property type="entry name" value="Homeodomain-like"/>
    <property type="match status" value="1"/>
</dbReference>
<dbReference type="InterPro" id="IPR006447">
    <property type="entry name" value="Myb_dom_plants"/>
</dbReference>
<dbReference type="Pfam" id="PF00249">
    <property type="entry name" value="Myb_DNA-binding"/>
    <property type="match status" value="1"/>
</dbReference>
<evidence type="ECO:0000256" key="3">
    <source>
        <dbReference type="ARBA" id="ARBA00023163"/>
    </source>
</evidence>
<gene>
    <name evidence="13" type="ORF">PC110_g2680</name>
    <name evidence="8" type="ORF">PC113_g2233</name>
    <name evidence="9" type="ORF">PC115_g1601</name>
    <name evidence="10" type="ORF">PC117_g2431</name>
    <name evidence="11" type="ORF">PC118_g1585</name>
    <name evidence="12" type="ORF">PC129_g680</name>
</gene>
<evidence type="ECO:0000313" key="13">
    <source>
        <dbReference type="EMBL" id="RAW41126.1"/>
    </source>
</evidence>
<evidence type="ECO:0000313" key="12">
    <source>
        <dbReference type="EMBL" id="KAG3228756.1"/>
    </source>
</evidence>
<name>A0A329SZ13_9STRA</name>
<evidence type="ECO:0000313" key="11">
    <source>
        <dbReference type="EMBL" id="KAG2997963.1"/>
    </source>
</evidence>
<keyword evidence="3" id="KW-0804">Transcription</keyword>
<evidence type="ECO:0000313" key="14">
    <source>
        <dbReference type="Proteomes" id="UP000251314"/>
    </source>
</evidence>
<dbReference type="InterPro" id="IPR001005">
    <property type="entry name" value="SANT/Myb"/>
</dbReference>
<dbReference type="PROSITE" id="PS50090">
    <property type="entry name" value="MYB_LIKE"/>
    <property type="match status" value="1"/>
</dbReference>
<comment type="caution">
    <text evidence="13">The sequence shown here is derived from an EMBL/GenBank/DDBJ whole genome shotgun (WGS) entry which is preliminary data.</text>
</comment>
<reference evidence="12" key="2">
    <citation type="submission" date="2018-05" db="EMBL/GenBank/DDBJ databases">
        <title>Effector identification in a new, highly contiguous assembly of the strawberry crown rot pathogen Phytophthora cactorum.</title>
        <authorList>
            <person name="Armitage A.D."/>
            <person name="Nellist C.F."/>
            <person name="Bates H."/>
            <person name="Vickerstaff R.J."/>
            <person name="Harrison R.J."/>
        </authorList>
    </citation>
    <scope>NUCLEOTIDE SEQUENCE</scope>
    <source>
        <strain evidence="8">15-7</strain>
        <strain evidence="9">4032</strain>
        <strain evidence="10">4040</strain>
        <strain evidence="11">P415</strain>
        <strain evidence="12">P421</strain>
    </source>
</reference>
<dbReference type="PROSITE" id="PS51293">
    <property type="entry name" value="SANT"/>
    <property type="match status" value="1"/>
</dbReference>
<dbReference type="PANTHER" id="PTHR12802:SF155">
    <property type="entry name" value="DEUBIQUITINASE MYSM1"/>
    <property type="match status" value="1"/>
</dbReference>
<dbReference type="EMBL" id="MJFZ01000036">
    <property type="protein sequence ID" value="RAW41126.1"/>
    <property type="molecule type" value="Genomic_DNA"/>
</dbReference>
<feature type="domain" description="SANT" evidence="6">
    <location>
        <begin position="1"/>
        <end position="54"/>
    </location>
</feature>
<dbReference type="SMART" id="SM00717">
    <property type="entry name" value="SANT"/>
    <property type="match status" value="1"/>
</dbReference>
<evidence type="ECO:0000259" key="7">
    <source>
        <dbReference type="PROSITE" id="PS51294"/>
    </source>
</evidence>
<dbReference type="InterPro" id="IPR009057">
    <property type="entry name" value="Homeodomain-like_sf"/>
</dbReference>
<evidence type="ECO:0000259" key="5">
    <source>
        <dbReference type="PROSITE" id="PS50090"/>
    </source>
</evidence>
<dbReference type="EMBL" id="RCMV01000010">
    <property type="protein sequence ID" value="KAG3228756.1"/>
    <property type="molecule type" value="Genomic_DNA"/>
</dbReference>
<dbReference type="Proteomes" id="UP000251314">
    <property type="component" value="Unassembled WGS sequence"/>
</dbReference>
<organism evidence="13 14">
    <name type="scientific">Phytophthora cactorum</name>
    <dbReference type="NCBI Taxonomy" id="29920"/>
    <lineage>
        <taxon>Eukaryota</taxon>
        <taxon>Sar</taxon>
        <taxon>Stramenopiles</taxon>
        <taxon>Oomycota</taxon>
        <taxon>Peronosporomycetes</taxon>
        <taxon>Peronosporales</taxon>
        <taxon>Peronosporaceae</taxon>
        <taxon>Phytophthora</taxon>
    </lineage>
</organism>
<dbReference type="PANTHER" id="PTHR12802">
    <property type="entry name" value="SWI/SNF COMPLEX-RELATED"/>
    <property type="match status" value="1"/>
</dbReference>
<sequence length="232" mass="26004">MKKSGIWSRDEHERFCEALEMYRYGSWKQIADHVGSRTERQVLSHAQSIRARKKKDEERRGSTISSRLLLLEARKVTPEELLAASMKVPASINRPSVINHRSDVMNGSVDATITDLPPWDLSFDLDLSFTADFDAKVPVVTNTVRANEETTNDIEGEDYQRSIKRSRPNPNASVSVSFDAPLNSSPLEILLEGVLSEEVLLELLETQSPRSEVELASDCQLNIPETPLNVNG</sequence>
<dbReference type="InterPro" id="IPR017930">
    <property type="entry name" value="Myb_dom"/>
</dbReference>
<dbReference type="Proteomes" id="UP000735874">
    <property type="component" value="Unassembled WGS sequence"/>
</dbReference>
<feature type="domain" description="HTH myb-type" evidence="7">
    <location>
        <begin position="1"/>
        <end position="54"/>
    </location>
</feature>
<reference evidence="13 14" key="1">
    <citation type="submission" date="2018-01" db="EMBL/GenBank/DDBJ databases">
        <title>Draft genome of the strawberry crown rot pathogen Phytophthora cactorum.</title>
        <authorList>
            <person name="Armitage A.D."/>
            <person name="Lysoe E."/>
            <person name="Nellist C.F."/>
            <person name="Harrison R.J."/>
            <person name="Brurberg M.B."/>
        </authorList>
    </citation>
    <scope>NUCLEOTIDE SEQUENCE [LARGE SCALE GENOMIC DNA]</scope>
    <source>
        <strain evidence="13 14">10300</strain>
    </source>
</reference>
<evidence type="ECO:0000313" key="10">
    <source>
        <dbReference type="EMBL" id="KAG2952979.1"/>
    </source>
</evidence>
<proteinExistence type="predicted"/>